<gene>
    <name evidence="2" type="ORF">HB762_26835</name>
</gene>
<feature type="compositionally biased region" description="Basic and acidic residues" evidence="1">
    <location>
        <begin position="556"/>
        <end position="572"/>
    </location>
</feature>
<evidence type="ECO:0000313" key="2">
    <source>
        <dbReference type="EMBL" id="UTZ34880.1"/>
    </source>
</evidence>
<proteinExistence type="predicted"/>
<keyword evidence="3" id="KW-1185">Reference proteome</keyword>
<dbReference type="Proteomes" id="UP001059912">
    <property type="component" value="Plasmid unnamed1"/>
</dbReference>
<organism evidence="2 3">
    <name type="scientific">Vibrio campbellii</name>
    <dbReference type="NCBI Taxonomy" id="680"/>
    <lineage>
        <taxon>Bacteria</taxon>
        <taxon>Pseudomonadati</taxon>
        <taxon>Pseudomonadota</taxon>
        <taxon>Gammaproteobacteria</taxon>
        <taxon>Vibrionales</taxon>
        <taxon>Vibrionaceae</taxon>
        <taxon>Vibrio</taxon>
    </lineage>
</organism>
<protein>
    <recommendedName>
        <fullName evidence="4">YqaJ viral recombinase domain-containing protein</fullName>
    </recommendedName>
</protein>
<dbReference type="RefSeq" id="WP_255904803.1">
    <property type="nucleotide sequence ID" value="NZ_CP050472.1"/>
</dbReference>
<keyword evidence="2" id="KW-0614">Plasmid</keyword>
<name>A0ABY5IKW5_9VIBR</name>
<feature type="region of interest" description="Disordered" evidence="1">
    <location>
        <begin position="543"/>
        <end position="582"/>
    </location>
</feature>
<geneLocation type="plasmid" evidence="2 3">
    <name>unnamed1</name>
</geneLocation>
<evidence type="ECO:0000313" key="3">
    <source>
        <dbReference type="Proteomes" id="UP001059912"/>
    </source>
</evidence>
<sequence length="582" mass="65119">MAVAAMDDGRQPSKYEFEKMVQKSRREAKVLIGQMEHLKNTPDEIVESWLDAVCSVCKANPNRILKFAKRLSSFAASEVGTLVQGLRNLRSKYVNEIGFSHNDVESLARSKLLLEHPVAPKGPKLGGSLMEKYLIEVYVAGLREQYSVVKVRQDLMQKLTEVSGIGTDFDVSIDPELIVECDGKIILVDIKSPSQESFKATKYSAPLEYQCYLNIGYDIARNLEEPIHFDEVKLAIYNHAERTVEEVNVEVDEALIDEIYEAIAFFKPHILRGVVPATSLSHLEIKSSNDIPDDLLSNISKMNVIKLAISALTDELSDVEAQVNAKTELMQKSLDGNQFKIDIGPSNIRGQINRILDKQAAVGFLLNNRPATEHAEVFQIKNNAAKLEKELIKHLGKEGISHFFEEKYEVKTALTLAKSGKQFDLKQNLKHSFAGSLSEFIEKATIETTASNEQMSLSVVQKQKWDLHSLAEILTTYHDAPDVADKTRSMLESRIESYQQSSDFILAGGCDKRVIEANQDLQNLIDVVRTSVLTDEIESVSPKAKQAVEQAEAELNEEKPYIELPSKSEDRTPNSGPRLITL</sequence>
<reference evidence="2" key="1">
    <citation type="submission" date="2020-03" db="EMBL/GenBank/DDBJ databases">
        <title>Five strains of Vibrio campbellii isolated from Mariana Trench.</title>
        <authorList>
            <person name="Liang J."/>
            <person name="Zhang X.-H."/>
        </authorList>
    </citation>
    <scope>NUCLEOTIDE SEQUENCE</scope>
    <source>
        <strain evidence="2">LJC013</strain>
        <plasmid evidence="2">unnamed1</plasmid>
    </source>
</reference>
<accession>A0ABY5IKW5</accession>
<evidence type="ECO:0008006" key="4">
    <source>
        <dbReference type="Google" id="ProtNLM"/>
    </source>
</evidence>
<evidence type="ECO:0000256" key="1">
    <source>
        <dbReference type="SAM" id="MobiDB-lite"/>
    </source>
</evidence>
<dbReference type="EMBL" id="CP050472">
    <property type="protein sequence ID" value="UTZ34880.1"/>
    <property type="molecule type" value="Genomic_DNA"/>
</dbReference>